<keyword evidence="6" id="KW-0732">Signal</keyword>
<dbReference type="EMBL" id="JARBHB010000001">
    <property type="protein sequence ID" value="KAJ8897937.1"/>
    <property type="molecule type" value="Genomic_DNA"/>
</dbReference>
<reference evidence="8 9" key="1">
    <citation type="submission" date="2023-02" db="EMBL/GenBank/DDBJ databases">
        <title>LHISI_Scaffold_Assembly.</title>
        <authorList>
            <person name="Stuart O.P."/>
            <person name="Cleave R."/>
            <person name="Magrath M.J.L."/>
            <person name="Mikheyev A.S."/>
        </authorList>
    </citation>
    <scope>NUCLEOTIDE SEQUENCE [LARGE SCALE GENOMIC DNA]</scope>
    <source>
        <strain evidence="8">Daus_M_001</strain>
        <tissue evidence="8">Leg muscle</tissue>
    </source>
</reference>
<accession>A0ABQ9IN65</accession>
<dbReference type="InterPro" id="IPR019826">
    <property type="entry name" value="Carboxylesterase_B_AS"/>
</dbReference>
<evidence type="ECO:0000256" key="4">
    <source>
        <dbReference type="ARBA" id="ARBA00023180"/>
    </source>
</evidence>
<comment type="similarity">
    <text evidence="1">Belongs to the type-B carboxylesterase/lipase family.</text>
</comment>
<feature type="domain" description="Carboxylesterase type B" evidence="7">
    <location>
        <begin position="28"/>
        <end position="496"/>
    </location>
</feature>
<evidence type="ECO:0000256" key="2">
    <source>
        <dbReference type="ARBA" id="ARBA00022487"/>
    </source>
</evidence>
<keyword evidence="2" id="KW-0719">Serine esterase</keyword>
<gene>
    <name evidence="8" type="ORF">PR048_003295</name>
</gene>
<evidence type="ECO:0000259" key="7">
    <source>
        <dbReference type="Pfam" id="PF00135"/>
    </source>
</evidence>
<keyword evidence="9" id="KW-1185">Reference proteome</keyword>
<dbReference type="SUPFAM" id="SSF53474">
    <property type="entry name" value="alpha/beta-Hydrolases"/>
    <property type="match status" value="2"/>
</dbReference>
<dbReference type="InterPro" id="IPR050309">
    <property type="entry name" value="Type-B_Carboxylest/Lipase"/>
</dbReference>
<sequence>MNRFGFAVFVHLLAFGFLREQDPEGTVTLTISQGTLRGKIVTSPVTGQKYYSFLGIPYAKPPLGSLRFKGPRAPESWTGVRDATAEGALCVQSGTGSEDCLFLNVVTPEVMRGILEILWCRNMHKNVTKLRANSSVKNSGVHNSCPQLPDRLSSGKLRPVMVWVHGGGYQTGFGSLAHYGPDYLLARDVVFVSINYRLGILGFLSLEDSDAPGNAGLKDQVAALRWVKANVHKFGGDPSSVTLFGESAGGSAVHHQVLSPLSQGLFHRAISESGAAMNPSAFFKSTRDRAFRLGKFLGLETTNSQHLVDFFRNFTADKLVASQNKGLTEEESQKPIAAAFIPTTEYSVEGEEMFLVASPWEMTKKGHFKKIPYITGVNKDEGLLAYMGCRDSTCLNGVDRDFERVLPLNLGLQKGSEQSKRIAAQVRQFYFGDKNVSTETAQNYIDLQTDAMYCYGCHYVVNHSIQHQVRNVYNYQFVYEGKLGSGAHSNIAQVHGAAVTERLAFSHPAKAGRVQCPAASLPDIRMWESCRTMPLVGGFSRGSPVSPALLFWRFSIVTIINLICSQDLAVKSRRNLWTHSQSTAHMLLLRVCHQISYPFDYFVCGIVKNMVYETGGVGHGDELNYIFYQEQHGQLQENSTDMKVVNTMVTMWTNFAKTGNPSISDQLLWKDATQSHHYYLKINATPSLQEDLNKERMALWDGIYTSLGFESTSMIRLAIRLHVAAKVEELDDAFAGALPSIAEDPGNSGKHTGASVEETVDMAEDDEDKT</sequence>
<organism evidence="8 9">
    <name type="scientific">Dryococelus australis</name>
    <dbReference type="NCBI Taxonomy" id="614101"/>
    <lineage>
        <taxon>Eukaryota</taxon>
        <taxon>Metazoa</taxon>
        <taxon>Ecdysozoa</taxon>
        <taxon>Arthropoda</taxon>
        <taxon>Hexapoda</taxon>
        <taxon>Insecta</taxon>
        <taxon>Pterygota</taxon>
        <taxon>Neoptera</taxon>
        <taxon>Polyneoptera</taxon>
        <taxon>Phasmatodea</taxon>
        <taxon>Verophasmatodea</taxon>
        <taxon>Anareolatae</taxon>
        <taxon>Phasmatidae</taxon>
        <taxon>Eurycanthinae</taxon>
        <taxon>Dryococelus</taxon>
    </lineage>
</organism>
<evidence type="ECO:0000256" key="3">
    <source>
        <dbReference type="ARBA" id="ARBA00022801"/>
    </source>
</evidence>
<evidence type="ECO:0000256" key="1">
    <source>
        <dbReference type="ARBA" id="ARBA00005964"/>
    </source>
</evidence>
<dbReference type="Gene3D" id="3.40.50.1820">
    <property type="entry name" value="alpha/beta hydrolase"/>
    <property type="match status" value="2"/>
</dbReference>
<dbReference type="InterPro" id="IPR029058">
    <property type="entry name" value="AB_hydrolase_fold"/>
</dbReference>
<protein>
    <recommendedName>
        <fullName evidence="7">Carboxylesterase type B domain-containing protein</fullName>
    </recommendedName>
</protein>
<feature type="signal peptide" evidence="6">
    <location>
        <begin position="1"/>
        <end position="20"/>
    </location>
</feature>
<feature type="chain" id="PRO_5046578955" description="Carboxylesterase type B domain-containing protein" evidence="6">
    <location>
        <begin position="21"/>
        <end position="770"/>
    </location>
</feature>
<dbReference type="Proteomes" id="UP001159363">
    <property type="component" value="Chromosome 1"/>
</dbReference>
<keyword evidence="3" id="KW-0378">Hydrolase</keyword>
<dbReference type="PROSITE" id="PS00941">
    <property type="entry name" value="CARBOXYLESTERASE_B_2"/>
    <property type="match status" value="1"/>
</dbReference>
<dbReference type="InterPro" id="IPR019819">
    <property type="entry name" value="Carboxylesterase_B_CS"/>
</dbReference>
<proteinExistence type="inferred from homology"/>
<name>A0ABQ9IN65_9NEOP</name>
<evidence type="ECO:0000313" key="8">
    <source>
        <dbReference type="EMBL" id="KAJ8897937.1"/>
    </source>
</evidence>
<comment type="caution">
    <text evidence="8">The sequence shown here is derived from an EMBL/GenBank/DDBJ whole genome shotgun (WGS) entry which is preliminary data.</text>
</comment>
<dbReference type="PROSITE" id="PS00122">
    <property type="entry name" value="CARBOXYLESTERASE_B_1"/>
    <property type="match status" value="1"/>
</dbReference>
<keyword evidence="4" id="KW-0325">Glycoprotein</keyword>
<feature type="domain" description="Carboxylesterase type B" evidence="7">
    <location>
        <begin position="597"/>
        <end position="700"/>
    </location>
</feature>
<dbReference type="PANTHER" id="PTHR11559">
    <property type="entry name" value="CARBOXYLESTERASE"/>
    <property type="match status" value="1"/>
</dbReference>
<evidence type="ECO:0000313" key="9">
    <source>
        <dbReference type="Proteomes" id="UP001159363"/>
    </source>
</evidence>
<evidence type="ECO:0000256" key="5">
    <source>
        <dbReference type="SAM" id="MobiDB-lite"/>
    </source>
</evidence>
<evidence type="ECO:0000256" key="6">
    <source>
        <dbReference type="SAM" id="SignalP"/>
    </source>
</evidence>
<feature type="region of interest" description="Disordered" evidence="5">
    <location>
        <begin position="739"/>
        <end position="770"/>
    </location>
</feature>
<dbReference type="InterPro" id="IPR002018">
    <property type="entry name" value="CarbesteraseB"/>
</dbReference>
<feature type="compositionally biased region" description="Acidic residues" evidence="5">
    <location>
        <begin position="758"/>
        <end position="770"/>
    </location>
</feature>
<dbReference type="Pfam" id="PF00135">
    <property type="entry name" value="COesterase"/>
    <property type="match status" value="2"/>
</dbReference>